<dbReference type="Pfam" id="PF07484">
    <property type="entry name" value="Collar"/>
    <property type="match status" value="1"/>
</dbReference>
<dbReference type="SUPFAM" id="SSF88874">
    <property type="entry name" value="Receptor-binding domain of short tail fibre protein gp12"/>
    <property type="match status" value="1"/>
</dbReference>
<evidence type="ECO:0000259" key="1">
    <source>
        <dbReference type="Pfam" id="PF07484"/>
    </source>
</evidence>
<reference evidence="2 3" key="1">
    <citation type="submission" date="2021-12" db="EMBL/GenBank/DDBJ databases">
        <title>Genome seq of p7.</title>
        <authorList>
            <person name="Seo T."/>
        </authorList>
    </citation>
    <scope>NUCLEOTIDE SEQUENCE [LARGE SCALE GENOMIC DNA]</scope>
    <source>
        <strain evidence="2 3">P7</strain>
    </source>
</reference>
<evidence type="ECO:0000313" key="2">
    <source>
        <dbReference type="EMBL" id="MCE4537159.1"/>
    </source>
</evidence>
<sequence length="171" mass="17296">MSNPFVGEVRLFGGNFAPNGWAFCQGQLMAIAENEVLFQLIGTIYGGDGQQTFALPDLRGRVPVHQGQGPGLSMRPIGQTGGSETVTLTHGQMPAHSHALRASTAAASASGPAGALLAATSVNSYDNSAAGIGMAAGGISAAGASQPHDNMAPTLALNYIISLYGIFPSPS</sequence>
<dbReference type="InterPro" id="IPR011083">
    <property type="entry name" value="Phage_tail_collar_dom"/>
</dbReference>
<keyword evidence="3" id="KW-1185">Reference proteome</keyword>
<name>A0ABS8X8S8_9BURK</name>
<dbReference type="RefSeq" id="WP_233390944.1">
    <property type="nucleotide sequence ID" value="NZ_JAJTWT010000003.1"/>
</dbReference>
<protein>
    <submittedName>
        <fullName evidence="2">Tail fiber protein</fullName>
    </submittedName>
</protein>
<dbReference type="Gene3D" id="3.90.1340.10">
    <property type="entry name" value="Phage tail collar domain"/>
    <property type="match status" value="1"/>
</dbReference>
<feature type="domain" description="Phage tail collar" evidence="1">
    <location>
        <begin position="7"/>
        <end position="63"/>
    </location>
</feature>
<proteinExistence type="predicted"/>
<dbReference type="EMBL" id="JAJTWT010000003">
    <property type="protein sequence ID" value="MCE4537159.1"/>
    <property type="molecule type" value="Genomic_DNA"/>
</dbReference>
<dbReference type="InterPro" id="IPR037053">
    <property type="entry name" value="Phage_tail_collar_dom_sf"/>
</dbReference>
<organism evidence="2 3">
    <name type="scientific">Pelomonas caseinilytica</name>
    <dbReference type="NCBI Taxonomy" id="2906763"/>
    <lineage>
        <taxon>Bacteria</taxon>
        <taxon>Pseudomonadati</taxon>
        <taxon>Pseudomonadota</taxon>
        <taxon>Betaproteobacteria</taxon>
        <taxon>Burkholderiales</taxon>
        <taxon>Sphaerotilaceae</taxon>
        <taxon>Roseateles</taxon>
    </lineage>
</organism>
<evidence type="ECO:0000313" key="3">
    <source>
        <dbReference type="Proteomes" id="UP001201463"/>
    </source>
</evidence>
<gene>
    <name evidence="2" type="ORF">LXT12_07840</name>
</gene>
<dbReference type="Proteomes" id="UP001201463">
    <property type="component" value="Unassembled WGS sequence"/>
</dbReference>
<accession>A0ABS8X8S8</accession>
<comment type="caution">
    <text evidence="2">The sequence shown here is derived from an EMBL/GenBank/DDBJ whole genome shotgun (WGS) entry which is preliminary data.</text>
</comment>